<protein>
    <recommendedName>
        <fullName evidence="7">Phosphate-specific transport system accessory protein PhoU</fullName>
    </recommendedName>
</protein>
<dbReference type="GO" id="GO:0030643">
    <property type="term" value="P:intracellular phosphate ion homeostasis"/>
    <property type="evidence" value="ECO:0007669"/>
    <property type="project" value="InterPro"/>
</dbReference>
<gene>
    <name evidence="9" type="ORF">FB459_3390</name>
</gene>
<keyword evidence="5 7" id="KW-0963">Cytoplasm</keyword>
<dbReference type="AlphaFoldDB" id="A0A542EKF9"/>
<dbReference type="RefSeq" id="WP_141929259.1">
    <property type="nucleotide sequence ID" value="NZ_BAABCI010000023.1"/>
</dbReference>
<evidence type="ECO:0000313" key="9">
    <source>
        <dbReference type="EMBL" id="TQJ15817.1"/>
    </source>
</evidence>
<name>A0A542EKF9_9MICO</name>
<reference evidence="9 10" key="1">
    <citation type="submission" date="2019-06" db="EMBL/GenBank/DDBJ databases">
        <title>Sequencing the genomes of 1000 actinobacteria strains.</title>
        <authorList>
            <person name="Klenk H.-P."/>
        </authorList>
    </citation>
    <scope>NUCLEOTIDE SEQUENCE [LARGE SCALE GENOMIC DNA]</scope>
    <source>
        <strain evidence="9 10">DSM 19828</strain>
    </source>
</reference>
<evidence type="ECO:0000313" key="10">
    <source>
        <dbReference type="Proteomes" id="UP000320806"/>
    </source>
</evidence>
<dbReference type="InterPro" id="IPR028366">
    <property type="entry name" value="PhoU"/>
</dbReference>
<dbReference type="Proteomes" id="UP000320806">
    <property type="component" value="Unassembled WGS sequence"/>
</dbReference>
<sequence length="221" mass="24774">MRNAFHDDLDRVSDQLVHMTEMVGTAMKRATDALVNTDLGVAESVIAADDDIDTVRRQVDDLAVDLLARQQPVATDLRMVVTAMHMASDIERMGDLARHIAKIARMRYPKQAVPQEVLPHITSMSECAIDLAKKTGEAIDSKDVHAAQEIERLDDRMDDLHRQIFAALHSEGWNHPTETAVDVTLLSRYYERFGDHAVAVADRIVYLVTGRYGDPDEGLER</sequence>
<evidence type="ECO:0000256" key="6">
    <source>
        <dbReference type="ARBA" id="ARBA00022592"/>
    </source>
</evidence>
<evidence type="ECO:0000256" key="3">
    <source>
        <dbReference type="ARBA" id="ARBA00011738"/>
    </source>
</evidence>
<evidence type="ECO:0000256" key="5">
    <source>
        <dbReference type="ARBA" id="ARBA00022490"/>
    </source>
</evidence>
<evidence type="ECO:0000259" key="8">
    <source>
        <dbReference type="Pfam" id="PF01895"/>
    </source>
</evidence>
<evidence type="ECO:0000256" key="1">
    <source>
        <dbReference type="ARBA" id="ARBA00004496"/>
    </source>
</evidence>
<comment type="similarity">
    <text evidence="2 7">Belongs to the PhoU family.</text>
</comment>
<accession>A0A542EKF9</accession>
<keyword evidence="4 7" id="KW-0813">Transport</keyword>
<feature type="domain" description="PhoU" evidence="8">
    <location>
        <begin position="121"/>
        <end position="204"/>
    </location>
</feature>
<dbReference type="FunFam" id="1.20.58.220:FF:000004">
    <property type="entry name" value="Phosphate-specific transport system accessory protein PhoU"/>
    <property type="match status" value="1"/>
</dbReference>
<dbReference type="PANTHER" id="PTHR42930:SF3">
    <property type="entry name" value="PHOSPHATE-SPECIFIC TRANSPORT SYSTEM ACCESSORY PROTEIN PHOU"/>
    <property type="match status" value="1"/>
</dbReference>
<organism evidence="9 10">
    <name type="scientific">Yimella lutea</name>
    <dbReference type="NCBI Taxonomy" id="587872"/>
    <lineage>
        <taxon>Bacteria</taxon>
        <taxon>Bacillati</taxon>
        <taxon>Actinomycetota</taxon>
        <taxon>Actinomycetes</taxon>
        <taxon>Micrococcales</taxon>
        <taxon>Dermacoccaceae</taxon>
        <taxon>Yimella</taxon>
    </lineage>
</organism>
<dbReference type="NCBIfam" id="TIGR02135">
    <property type="entry name" value="phoU_full"/>
    <property type="match status" value="1"/>
</dbReference>
<comment type="subunit">
    <text evidence="3 7">Homodimer.</text>
</comment>
<dbReference type="OrthoDB" id="9814256at2"/>
<dbReference type="PIRSF" id="PIRSF003107">
    <property type="entry name" value="PhoU"/>
    <property type="match status" value="1"/>
</dbReference>
<evidence type="ECO:0000256" key="2">
    <source>
        <dbReference type="ARBA" id="ARBA00008107"/>
    </source>
</evidence>
<feature type="domain" description="PhoU" evidence="8">
    <location>
        <begin position="17"/>
        <end position="103"/>
    </location>
</feature>
<comment type="caution">
    <text evidence="9">The sequence shown here is derived from an EMBL/GenBank/DDBJ whole genome shotgun (WGS) entry which is preliminary data.</text>
</comment>
<evidence type="ECO:0000256" key="4">
    <source>
        <dbReference type="ARBA" id="ARBA00022448"/>
    </source>
</evidence>
<dbReference type="PANTHER" id="PTHR42930">
    <property type="entry name" value="PHOSPHATE-SPECIFIC TRANSPORT SYSTEM ACCESSORY PROTEIN PHOU"/>
    <property type="match status" value="1"/>
</dbReference>
<dbReference type="GO" id="GO:0006817">
    <property type="term" value="P:phosphate ion transport"/>
    <property type="evidence" value="ECO:0007669"/>
    <property type="project" value="UniProtKB-KW"/>
</dbReference>
<dbReference type="GO" id="GO:0005737">
    <property type="term" value="C:cytoplasm"/>
    <property type="evidence" value="ECO:0007669"/>
    <property type="project" value="UniProtKB-SubCell"/>
</dbReference>
<dbReference type="SUPFAM" id="SSF109755">
    <property type="entry name" value="PhoU-like"/>
    <property type="match status" value="1"/>
</dbReference>
<dbReference type="InterPro" id="IPR026022">
    <property type="entry name" value="PhoU_dom"/>
</dbReference>
<dbReference type="Gene3D" id="1.20.58.220">
    <property type="entry name" value="Phosphate transport system protein phou homolog 2, domain 2"/>
    <property type="match status" value="1"/>
</dbReference>
<proteinExistence type="inferred from homology"/>
<comment type="function">
    <text evidence="7">Plays a role in the regulation of phosphate uptake.</text>
</comment>
<dbReference type="GO" id="GO:0045936">
    <property type="term" value="P:negative regulation of phosphate metabolic process"/>
    <property type="evidence" value="ECO:0007669"/>
    <property type="project" value="InterPro"/>
</dbReference>
<comment type="subcellular location">
    <subcellularLocation>
        <location evidence="1 7">Cytoplasm</location>
    </subcellularLocation>
</comment>
<dbReference type="InterPro" id="IPR038078">
    <property type="entry name" value="PhoU-like_sf"/>
</dbReference>
<keyword evidence="6 7" id="KW-0592">Phosphate transport</keyword>
<dbReference type="Pfam" id="PF01895">
    <property type="entry name" value="PhoU"/>
    <property type="match status" value="2"/>
</dbReference>
<evidence type="ECO:0000256" key="7">
    <source>
        <dbReference type="PIRNR" id="PIRNR003107"/>
    </source>
</evidence>
<keyword evidence="10" id="KW-1185">Reference proteome</keyword>
<dbReference type="EMBL" id="VFMO01000001">
    <property type="protein sequence ID" value="TQJ15817.1"/>
    <property type="molecule type" value="Genomic_DNA"/>
</dbReference>